<evidence type="ECO:0000256" key="1">
    <source>
        <dbReference type="PROSITE-ProRule" id="PRU00047"/>
    </source>
</evidence>
<dbReference type="PROSITE" id="PS50158">
    <property type="entry name" value="ZF_CCHC"/>
    <property type="match status" value="1"/>
</dbReference>
<dbReference type="InterPro" id="IPR001878">
    <property type="entry name" value="Znf_CCHC"/>
</dbReference>
<evidence type="ECO:0000313" key="3">
    <source>
        <dbReference type="EMBL" id="EQL00891.1"/>
    </source>
</evidence>
<proteinExistence type="predicted"/>
<protein>
    <submittedName>
        <fullName evidence="3">Zinc finger domain-containing protein</fullName>
    </submittedName>
</protein>
<organism evidence="3 4">
    <name type="scientific">Ophiocordyceps sinensis (strain Co18 / CGMCC 3.14243)</name>
    <name type="common">Yarsagumba caterpillar fungus</name>
    <name type="synonym">Hirsutella sinensis</name>
    <dbReference type="NCBI Taxonomy" id="911162"/>
    <lineage>
        <taxon>Eukaryota</taxon>
        <taxon>Fungi</taxon>
        <taxon>Dikarya</taxon>
        <taxon>Ascomycota</taxon>
        <taxon>Pezizomycotina</taxon>
        <taxon>Sordariomycetes</taxon>
        <taxon>Hypocreomycetidae</taxon>
        <taxon>Hypocreales</taxon>
        <taxon>Ophiocordycipitaceae</taxon>
        <taxon>Ophiocordyceps</taxon>
    </lineage>
</organism>
<dbReference type="GO" id="GO:0008270">
    <property type="term" value="F:zinc ion binding"/>
    <property type="evidence" value="ECO:0007669"/>
    <property type="project" value="UniProtKB-KW"/>
</dbReference>
<dbReference type="EMBL" id="KE652664">
    <property type="protein sequence ID" value="EQL00891.1"/>
    <property type="molecule type" value="Genomic_DNA"/>
</dbReference>
<name>T5AEP4_OPHSC</name>
<keyword evidence="1" id="KW-0863">Zinc-finger</keyword>
<feature type="domain" description="CCHC-type" evidence="2">
    <location>
        <begin position="56"/>
        <end position="69"/>
    </location>
</feature>
<evidence type="ECO:0000259" key="2">
    <source>
        <dbReference type="PROSITE" id="PS50158"/>
    </source>
</evidence>
<reference evidence="3 4" key="1">
    <citation type="journal article" date="2013" name="Chin. Sci. Bull.">
        <title>Genome survey uncovers the secrets of sex and lifestyle in caterpillar fungus.</title>
        <authorList>
            <person name="Hu X."/>
            <person name="Zhang Y."/>
            <person name="Xiao G."/>
            <person name="Zheng P."/>
            <person name="Xia Y."/>
            <person name="Zhang X."/>
            <person name="St Leger R.J."/>
            <person name="Liu X."/>
            <person name="Wang C."/>
        </authorList>
    </citation>
    <scope>NUCLEOTIDE SEQUENCE [LARGE SCALE GENOMIC DNA]</scope>
    <source>
        <strain evidence="4">Co18 / CGMCC 3.14243</strain>
        <tissue evidence="3">Fruit-body</tissue>
    </source>
</reference>
<dbReference type="Proteomes" id="UP000019374">
    <property type="component" value="Unassembled WGS sequence"/>
</dbReference>
<accession>T5AEP4</accession>
<dbReference type="SUPFAM" id="SSF57756">
    <property type="entry name" value="Retrovirus zinc finger-like domains"/>
    <property type="match status" value="1"/>
</dbReference>
<dbReference type="Pfam" id="PF00098">
    <property type="entry name" value="zf-CCHC"/>
    <property type="match status" value="1"/>
</dbReference>
<dbReference type="GO" id="GO:0003676">
    <property type="term" value="F:nucleic acid binding"/>
    <property type="evidence" value="ECO:0007669"/>
    <property type="project" value="InterPro"/>
</dbReference>
<keyword evidence="1" id="KW-0862">Zinc</keyword>
<sequence length="164" mass="18400">MTNTGTDVGPRSRRSRTIAATSAGAVERYASGPSQPMDSRNQYVNGTLAIPDQPICFHCGKPGHYSTMCVAPFSERLRDWENNALRERCAAKRAQQQQNVGQFPEGPSRNRPPPWVAVECGYLALTMIQHWVRGLVGVPFEFLPKVYPGVEIRWESQFSKEQPH</sequence>
<keyword evidence="1" id="KW-0479">Metal-binding</keyword>
<dbReference type="AlphaFoldDB" id="T5AEP4"/>
<dbReference type="InterPro" id="IPR036875">
    <property type="entry name" value="Znf_CCHC_sf"/>
</dbReference>
<gene>
    <name evidence="3" type="ORF">OCS_03390</name>
</gene>
<evidence type="ECO:0000313" key="4">
    <source>
        <dbReference type="Proteomes" id="UP000019374"/>
    </source>
</evidence>
<dbReference type="HOGENOM" id="CLU_1619550_0_0_1"/>